<evidence type="ECO:0000256" key="1">
    <source>
        <dbReference type="SAM" id="MobiDB-lite"/>
    </source>
</evidence>
<feature type="compositionally biased region" description="Polar residues" evidence="1">
    <location>
        <begin position="23"/>
        <end position="33"/>
    </location>
</feature>
<organism evidence="3">
    <name type="scientific">Actinoplanes campanulatus</name>
    <dbReference type="NCBI Taxonomy" id="113559"/>
    <lineage>
        <taxon>Bacteria</taxon>
        <taxon>Bacillati</taxon>
        <taxon>Actinomycetota</taxon>
        <taxon>Actinomycetes</taxon>
        <taxon>Micromonosporales</taxon>
        <taxon>Micromonosporaceae</taxon>
        <taxon>Actinoplanes</taxon>
    </lineage>
</organism>
<sequence>MAVAALAILTAACGSGADPAPAGTTTQQPSSEMGTGHLDMGDVTGSSVEDHLTGPAKPLTGQLAARPDGCVTVVIDGVERFPIWPDGSVVKQSGDEDHYLVALPGGVTLAADGTAGDTFEAAGIVYDESVTASATSTDPPGKAESLLAFCAIKAQPVAFPDAATFRVRQA</sequence>
<feature type="chain" id="PRO_5046298702" evidence="2">
    <location>
        <begin position="23"/>
        <end position="170"/>
    </location>
</feature>
<accession>A0ABQ3WU54</accession>
<name>A0ABQ3WU54_9ACTN</name>
<dbReference type="EMBL" id="BOMF01000136">
    <property type="protein sequence ID" value="GID49816.1"/>
    <property type="molecule type" value="Genomic_DNA"/>
</dbReference>
<evidence type="ECO:0000256" key="2">
    <source>
        <dbReference type="SAM" id="SignalP"/>
    </source>
</evidence>
<feature type="signal peptide" evidence="2">
    <location>
        <begin position="1"/>
        <end position="22"/>
    </location>
</feature>
<protein>
    <submittedName>
        <fullName evidence="3">Uncharacterized protein</fullName>
    </submittedName>
</protein>
<proteinExistence type="predicted"/>
<keyword evidence="2" id="KW-0732">Signal</keyword>
<reference evidence="3" key="1">
    <citation type="submission" date="2021-01" db="EMBL/GenBank/DDBJ databases">
        <title>Whole genome shotgun sequence of Actinoplanes capillaceus NBRC 16408.</title>
        <authorList>
            <person name="Komaki H."/>
            <person name="Tamura T."/>
        </authorList>
    </citation>
    <scope>NUCLEOTIDE SEQUENCE [LARGE SCALE GENOMIC DNA]</scope>
    <source>
        <strain evidence="3">NBRC 16408</strain>
    </source>
</reference>
<evidence type="ECO:0000313" key="3">
    <source>
        <dbReference type="EMBL" id="GID49816.1"/>
    </source>
</evidence>
<comment type="caution">
    <text evidence="3">The sequence shown here is derived from an EMBL/GenBank/DDBJ whole genome shotgun (WGS) entry which is preliminary data.</text>
</comment>
<gene>
    <name evidence="3" type="ORF">Aca07nite_70910</name>
</gene>
<feature type="region of interest" description="Disordered" evidence="1">
    <location>
        <begin position="17"/>
        <end position="59"/>
    </location>
</feature>